<evidence type="ECO:0000313" key="4">
    <source>
        <dbReference type="Proteomes" id="UP000706039"/>
    </source>
</evidence>
<dbReference type="Pfam" id="PF18912">
    <property type="entry name" value="DZR_2"/>
    <property type="match status" value="1"/>
</dbReference>
<keyword evidence="4" id="KW-1185">Reference proteome</keyword>
<proteinExistence type="inferred from homology"/>
<dbReference type="InterPro" id="IPR029057">
    <property type="entry name" value="PRTase-like"/>
</dbReference>
<evidence type="ECO:0000313" key="3">
    <source>
        <dbReference type="EMBL" id="MBY8821239.1"/>
    </source>
</evidence>
<name>A0ABS7PJT0_9SPHN</name>
<gene>
    <name evidence="3" type="ORF">K7G82_02985</name>
</gene>
<dbReference type="InterPro" id="IPR051910">
    <property type="entry name" value="ComF/GntX_DNA_util-trans"/>
</dbReference>
<evidence type="ECO:0000256" key="1">
    <source>
        <dbReference type="ARBA" id="ARBA00008007"/>
    </source>
</evidence>
<comment type="caution">
    <text evidence="3">The sequence shown here is derived from an EMBL/GenBank/DDBJ whole genome shotgun (WGS) entry which is preliminary data.</text>
</comment>
<feature type="domain" description="Double zinc ribbon" evidence="2">
    <location>
        <begin position="17"/>
        <end position="72"/>
    </location>
</feature>
<dbReference type="InterPro" id="IPR000836">
    <property type="entry name" value="PRTase_dom"/>
</dbReference>
<dbReference type="PANTHER" id="PTHR47505">
    <property type="entry name" value="DNA UTILIZATION PROTEIN YHGH"/>
    <property type="match status" value="1"/>
</dbReference>
<sequence length="245" mass="25992">MTPIAMPVVAAVRMVRDFALPPRCPGCGVVVEGDHRFCLDCWQRLDFLPDGGCSACGSPMGGLEGLTCGACLASPPAYDGVQAAVAYDEIARGLALKLKYSGRTAMAEIIAAQLSRHVDSTAGGMLVPVPLHRWRIWRRGYNQSALIARALARRTGAELSIDALDRVKPTPALRGLGREARAKAVRGAFHVPAPRAPLLAGRTIWLVDDVHTSGATANACASALKKAGAARVVLLCWARVLAEEY</sequence>
<evidence type="ECO:0000259" key="2">
    <source>
        <dbReference type="Pfam" id="PF18912"/>
    </source>
</evidence>
<dbReference type="SUPFAM" id="SSF53271">
    <property type="entry name" value="PRTase-like"/>
    <property type="match status" value="1"/>
</dbReference>
<dbReference type="Gene3D" id="3.40.50.2020">
    <property type="match status" value="1"/>
</dbReference>
<dbReference type="InterPro" id="IPR044005">
    <property type="entry name" value="DZR_2"/>
</dbReference>
<reference evidence="3 4" key="1">
    <citation type="submission" date="2021-08" db="EMBL/GenBank/DDBJ databases">
        <authorList>
            <person name="Tuo L."/>
        </authorList>
    </citation>
    <scope>NUCLEOTIDE SEQUENCE [LARGE SCALE GENOMIC DNA]</scope>
    <source>
        <strain evidence="3 4">JCM 31229</strain>
    </source>
</reference>
<accession>A0ABS7PJT0</accession>
<organism evidence="3 4">
    <name type="scientific">Sphingomonas colocasiae</name>
    <dbReference type="NCBI Taxonomy" id="1848973"/>
    <lineage>
        <taxon>Bacteria</taxon>
        <taxon>Pseudomonadati</taxon>
        <taxon>Pseudomonadota</taxon>
        <taxon>Alphaproteobacteria</taxon>
        <taxon>Sphingomonadales</taxon>
        <taxon>Sphingomonadaceae</taxon>
        <taxon>Sphingomonas</taxon>
    </lineage>
</organism>
<dbReference type="Proteomes" id="UP000706039">
    <property type="component" value="Unassembled WGS sequence"/>
</dbReference>
<dbReference type="CDD" id="cd06223">
    <property type="entry name" value="PRTases_typeI"/>
    <property type="match status" value="1"/>
</dbReference>
<protein>
    <submittedName>
        <fullName evidence="3">ComF family protein</fullName>
    </submittedName>
</protein>
<dbReference type="PANTHER" id="PTHR47505:SF1">
    <property type="entry name" value="DNA UTILIZATION PROTEIN YHGH"/>
    <property type="match status" value="1"/>
</dbReference>
<comment type="similarity">
    <text evidence="1">Belongs to the ComF/GntX family.</text>
</comment>
<dbReference type="EMBL" id="JAINVV010000001">
    <property type="protein sequence ID" value="MBY8821239.1"/>
    <property type="molecule type" value="Genomic_DNA"/>
</dbReference>